<dbReference type="STRING" id="1797729.A3A60_01875"/>
<organism evidence="8 9">
    <name type="scientific">Candidatus Curtissbacteria bacterium RIFCSPLOWO2_01_FULL_42_26</name>
    <dbReference type="NCBI Taxonomy" id="1797729"/>
    <lineage>
        <taxon>Bacteria</taxon>
        <taxon>Candidatus Curtissiibacteriota</taxon>
    </lineage>
</organism>
<comment type="caution">
    <text evidence="8">The sequence shown here is derived from an EMBL/GenBank/DDBJ whole genome shotgun (WGS) entry which is preliminary data.</text>
</comment>
<dbReference type="Gene3D" id="3.30.1490.480">
    <property type="entry name" value="Endolytic murein transglycosylase"/>
    <property type="match status" value="1"/>
</dbReference>
<evidence type="ECO:0000313" key="8">
    <source>
        <dbReference type="EMBL" id="OGE10251.1"/>
    </source>
</evidence>
<dbReference type="NCBIfam" id="TIGR00247">
    <property type="entry name" value="endolytic transglycosylase MltG"/>
    <property type="match status" value="1"/>
</dbReference>
<accession>A0A1F5I1L2</accession>
<comment type="similarity">
    <text evidence="7">Belongs to the transglycosylase MltG family.</text>
</comment>
<evidence type="ECO:0000256" key="3">
    <source>
        <dbReference type="ARBA" id="ARBA00022989"/>
    </source>
</evidence>
<feature type="site" description="Important for catalytic activity" evidence="7">
    <location>
        <position position="215"/>
    </location>
</feature>
<dbReference type="EC" id="4.2.2.29" evidence="7"/>
<keyword evidence="5 7" id="KW-0456">Lyase</keyword>
<dbReference type="Pfam" id="PF02618">
    <property type="entry name" value="YceG"/>
    <property type="match status" value="1"/>
</dbReference>
<evidence type="ECO:0000256" key="6">
    <source>
        <dbReference type="ARBA" id="ARBA00023316"/>
    </source>
</evidence>
<evidence type="ECO:0000256" key="4">
    <source>
        <dbReference type="ARBA" id="ARBA00023136"/>
    </source>
</evidence>
<sequence>MFKNRKKLISFATIFIILVAAPVTLNRIYNFGLEPVSKNPQESSQIFVVHPGEPVVEIAKNLEKENLIKNALAFRLLVGRMGIAKNIQAGDFRLSSAMSSRQIAQELTHGVLDVWITLPEGLRIEEQAAKIEEKLKFGANNVYAFDKSEYIKTAEEGYMFPDTYLIPKDATARQIVQKLRTTFDQKVTQQMLEIGKKNDLSAKDVIILASLVEREAKTKDEKPTIAGILVNRIKAGMPLQVDATIQYALGYDSSQKTWWPQVTQDQYTSARSVYNTYLNAGLPPGPIANPGIDSISAVANPVDTDYYYYLHDLEGKTHYAETAQEHNQNVQEFILK</sequence>
<evidence type="ECO:0000313" key="9">
    <source>
        <dbReference type="Proteomes" id="UP000179227"/>
    </source>
</evidence>
<evidence type="ECO:0000256" key="5">
    <source>
        <dbReference type="ARBA" id="ARBA00023239"/>
    </source>
</evidence>
<protein>
    <recommendedName>
        <fullName evidence="7">Endolytic murein transglycosylase</fullName>
        <ecNumber evidence="7">4.2.2.29</ecNumber>
    </recommendedName>
    <alternativeName>
        <fullName evidence="7">Peptidoglycan lytic transglycosylase</fullName>
    </alternativeName>
    <alternativeName>
        <fullName evidence="7">Peptidoglycan polymerization terminase</fullName>
    </alternativeName>
</protein>
<evidence type="ECO:0000256" key="2">
    <source>
        <dbReference type="ARBA" id="ARBA00022692"/>
    </source>
</evidence>
<dbReference type="PANTHER" id="PTHR30518:SF2">
    <property type="entry name" value="ENDOLYTIC MUREIN TRANSGLYCOSYLASE"/>
    <property type="match status" value="1"/>
</dbReference>
<keyword evidence="2 7" id="KW-0812">Transmembrane</keyword>
<evidence type="ECO:0000256" key="1">
    <source>
        <dbReference type="ARBA" id="ARBA00022475"/>
    </source>
</evidence>
<dbReference type="PANTHER" id="PTHR30518">
    <property type="entry name" value="ENDOLYTIC MUREIN TRANSGLYCOSYLASE"/>
    <property type="match status" value="1"/>
</dbReference>
<keyword evidence="1 7" id="KW-1003">Cell membrane</keyword>
<dbReference type="GO" id="GO:0008932">
    <property type="term" value="F:lytic endotransglycosylase activity"/>
    <property type="evidence" value="ECO:0007669"/>
    <property type="project" value="UniProtKB-UniRule"/>
</dbReference>
<dbReference type="EMBL" id="MFBS01000012">
    <property type="protein sequence ID" value="OGE10251.1"/>
    <property type="molecule type" value="Genomic_DNA"/>
</dbReference>
<keyword evidence="4 7" id="KW-0472">Membrane</keyword>
<comment type="function">
    <text evidence="7">Functions as a peptidoglycan terminase that cleaves nascent peptidoglycan strands endolytically to terminate their elongation.</text>
</comment>
<dbReference type="CDD" id="cd08010">
    <property type="entry name" value="MltG_like"/>
    <property type="match status" value="1"/>
</dbReference>
<evidence type="ECO:0000256" key="7">
    <source>
        <dbReference type="HAMAP-Rule" id="MF_02065"/>
    </source>
</evidence>
<proteinExistence type="inferred from homology"/>
<dbReference type="GO" id="GO:0071555">
    <property type="term" value="P:cell wall organization"/>
    <property type="evidence" value="ECO:0007669"/>
    <property type="project" value="UniProtKB-KW"/>
</dbReference>
<dbReference type="AlphaFoldDB" id="A0A1F5I1L2"/>
<dbReference type="HAMAP" id="MF_02065">
    <property type="entry name" value="MltG"/>
    <property type="match status" value="1"/>
</dbReference>
<gene>
    <name evidence="7" type="primary">mltG</name>
    <name evidence="8" type="ORF">A3A60_01875</name>
</gene>
<dbReference type="GO" id="GO:0009252">
    <property type="term" value="P:peptidoglycan biosynthetic process"/>
    <property type="evidence" value="ECO:0007669"/>
    <property type="project" value="UniProtKB-UniRule"/>
</dbReference>
<dbReference type="InterPro" id="IPR003770">
    <property type="entry name" value="MLTG-like"/>
</dbReference>
<reference evidence="8 9" key="1">
    <citation type="journal article" date="2016" name="Nat. Commun.">
        <title>Thousands of microbial genomes shed light on interconnected biogeochemical processes in an aquifer system.</title>
        <authorList>
            <person name="Anantharaman K."/>
            <person name="Brown C.T."/>
            <person name="Hug L.A."/>
            <person name="Sharon I."/>
            <person name="Castelle C.J."/>
            <person name="Probst A.J."/>
            <person name="Thomas B.C."/>
            <person name="Singh A."/>
            <person name="Wilkins M.J."/>
            <person name="Karaoz U."/>
            <person name="Brodie E.L."/>
            <person name="Williams K.H."/>
            <person name="Hubbard S.S."/>
            <person name="Banfield J.F."/>
        </authorList>
    </citation>
    <scope>NUCLEOTIDE SEQUENCE [LARGE SCALE GENOMIC DNA]</scope>
</reference>
<comment type="catalytic activity">
    <reaction evidence="7">
        <text>a peptidoglycan chain = a peptidoglycan chain with N-acetyl-1,6-anhydromuramyl-[peptide] at the reducing end + a peptidoglycan chain with N-acetylglucosamine at the non-reducing end.</text>
        <dbReference type="EC" id="4.2.2.29"/>
    </reaction>
</comment>
<dbReference type="Proteomes" id="UP000179227">
    <property type="component" value="Unassembled WGS sequence"/>
</dbReference>
<keyword evidence="3 7" id="KW-1133">Transmembrane helix</keyword>
<dbReference type="GO" id="GO:0005886">
    <property type="term" value="C:plasma membrane"/>
    <property type="evidence" value="ECO:0007669"/>
    <property type="project" value="UniProtKB-UniRule"/>
</dbReference>
<keyword evidence="6 7" id="KW-0961">Cell wall biogenesis/degradation</keyword>
<name>A0A1F5I1L2_9BACT</name>